<accession>A0ABV8CFJ9</accession>
<gene>
    <name evidence="1" type="ORF">ACFORL_07585</name>
</gene>
<evidence type="ECO:0000313" key="2">
    <source>
        <dbReference type="Proteomes" id="UP001595758"/>
    </source>
</evidence>
<proteinExistence type="predicted"/>
<comment type="caution">
    <text evidence="1">The sequence shown here is derived from an EMBL/GenBank/DDBJ whole genome shotgun (WGS) entry which is preliminary data.</text>
</comment>
<keyword evidence="2" id="KW-1185">Reference proteome</keyword>
<evidence type="ECO:0000313" key="1">
    <source>
        <dbReference type="EMBL" id="MFC3908936.1"/>
    </source>
</evidence>
<dbReference type="EMBL" id="JBHSAB010000014">
    <property type="protein sequence ID" value="MFC3908936.1"/>
    <property type="molecule type" value="Genomic_DNA"/>
</dbReference>
<name>A0ABV8CFJ9_9GAMM</name>
<dbReference type="RefSeq" id="WP_382342679.1">
    <property type="nucleotide sequence ID" value="NZ_JBHSAB010000014.1"/>
</dbReference>
<evidence type="ECO:0008006" key="3">
    <source>
        <dbReference type="Google" id="ProtNLM"/>
    </source>
</evidence>
<organism evidence="1 2">
    <name type="scientific">Legionella dresdenensis</name>
    <dbReference type="NCBI Taxonomy" id="450200"/>
    <lineage>
        <taxon>Bacteria</taxon>
        <taxon>Pseudomonadati</taxon>
        <taxon>Pseudomonadota</taxon>
        <taxon>Gammaproteobacteria</taxon>
        <taxon>Legionellales</taxon>
        <taxon>Legionellaceae</taxon>
        <taxon>Legionella</taxon>
    </lineage>
</organism>
<sequence length="247" mass="28401">MNAPTISRTEIITARSDLLNDSLLSGLERFVRQHYFIQDQQAYQEQILGIGQEGDLALYYDCHGQLLGFTRFNRQRLYVNNRWATIYTGGTYHDKHCNLGNANAKFGLAHAVKQRLSNPSEDIFYFAHAYSPERYQFLCSLSDTVYPYPDETVPETVLNLVEQVKTANNWLSNPNHPMVITSPMPLIPLDDTKAMSNNTLTDYYYSVNPDYQNGDLLLVYLELELSTISDSIKRMVCQQPTHNQDRQ</sequence>
<dbReference type="Proteomes" id="UP001595758">
    <property type="component" value="Unassembled WGS sequence"/>
</dbReference>
<protein>
    <recommendedName>
        <fullName evidence="3">N-acetyltransferase domain-containing protein</fullName>
    </recommendedName>
</protein>
<reference evidence="2" key="1">
    <citation type="journal article" date="2019" name="Int. J. Syst. Evol. Microbiol.">
        <title>The Global Catalogue of Microorganisms (GCM) 10K type strain sequencing project: providing services to taxonomists for standard genome sequencing and annotation.</title>
        <authorList>
            <consortium name="The Broad Institute Genomics Platform"/>
            <consortium name="The Broad Institute Genome Sequencing Center for Infectious Disease"/>
            <person name="Wu L."/>
            <person name="Ma J."/>
        </authorList>
    </citation>
    <scope>NUCLEOTIDE SEQUENCE [LARGE SCALE GENOMIC DNA]</scope>
    <source>
        <strain evidence="2">CCUG 59858</strain>
    </source>
</reference>